<dbReference type="Proteomes" id="UP000241229">
    <property type="component" value="Unassembled WGS sequence"/>
</dbReference>
<gene>
    <name evidence="1" type="ORF">C7I84_29430</name>
</gene>
<dbReference type="EMBL" id="PXYK01000093">
    <property type="protein sequence ID" value="PSJ48811.1"/>
    <property type="molecule type" value="Genomic_DNA"/>
</dbReference>
<sequence>VLREKYFALVKQLREAGKVDVTDPDLKKGVEAIEKSEQ</sequence>
<protein>
    <submittedName>
        <fullName evidence="1">Peptidylprolyl isomerase</fullName>
    </submittedName>
</protein>
<comment type="caution">
    <text evidence="1">The sequence shown here is derived from an EMBL/GenBank/DDBJ whole genome shotgun (WGS) entry which is preliminary data.</text>
</comment>
<dbReference type="AlphaFoldDB" id="A0A2P7RF15"/>
<dbReference type="GO" id="GO:0016853">
    <property type="term" value="F:isomerase activity"/>
    <property type="evidence" value="ECO:0007669"/>
    <property type="project" value="UniProtKB-KW"/>
</dbReference>
<accession>A0A2P7RF15</accession>
<proteinExistence type="predicted"/>
<keyword evidence="1" id="KW-0413">Isomerase</keyword>
<keyword evidence="2" id="KW-1185">Reference proteome</keyword>
<evidence type="ECO:0000313" key="1">
    <source>
        <dbReference type="EMBL" id="PSJ48811.1"/>
    </source>
</evidence>
<name>A0A2P7RF15_9HYPH</name>
<organism evidence="1 2">
    <name type="scientific">Kumtagia ephedrae</name>
    <dbReference type="NCBI Taxonomy" id="2116701"/>
    <lineage>
        <taxon>Bacteria</taxon>
        <taxon>Pseudomonadati</taxon>
        <taxon>Pseudomonadota</taxon>
        <taxon>Alphaproteobacteria</taxon>
        <taxon>Hyphomicrobiales</taxon>
        <taxon>Phyllobacteriaceae</taxon>
        <taxon>Kumtagia</taxon>
    </lineage>
</organism>
<reference evidence="1 2" key="1">
    <citation type="submission" date="2018-03" db="EMBL/GenBank/DDBJ databases">
        <title>The draft genome of Mesorhizobium sp. 6GN-30.</title>
        <authorList>
            <person name="Liu L."/>
            <person name="Li L."/>
            <person name="Wang T."/>
            <person name="Zhang X."/>
            <person name="Liang L."/>
        </authorList>
    </citation>
    <scope>NUCLEOTIDE SEQUENCE [LARGE SCALE GENOMIC DNA]</scope>
    <source>
        <strain evidence="1 2">6GN30</strain>
    </source>
</reference>
<evidence type="ECO:0000313" key="2">
    <source>
        <dbReference type="Proteomes" id="UP000241229"/>
    </source>
</evidence>
<feature type="non-terminal residue" evidence="1">
    <location>
        <position position="1"/>
    </location>
</feature>